<dbReference type="Proteomes" id="UP000315589">
    <property type="component" value="Unassembled WGS sequence"/>
</dbReference>
<accession>A0A554LHF1</accession>
<reference evidence="1 2" key="1">
    <citation type="submission" date="2017-07" db="EMBL/GenBank/DDBJ databases">
        <title>Mechanisms for carbon and nitrogen cycling indicate functional differentiation within the Candidate Phyla Radiation.</title>
        <authorList>
            <person name="Danczak R.E."/>
            <person name="Johnston M.D."/>
            <person name="Kenah C."/>
            <person name="Slattery M."/>
            <person name="Wrighton K.C."/>
            <person name="Wilkins M.J."/>
        </authorList>
    </citation>
    <scope>NUCLEOTIDE SEQUENCE [LARGE SCALE GENOMIC DNA]</scope>
    <source>
        <strain evidence="1">Licking1014_85</strain>
    </source>
</reference>
<evidence type="ECO:0000313" key="2">
    <source>
        <dbReference type="Proteomes" id="UP000315589"/>
    </source>
</evidence>
<protein>
    <submittedName>
        <fullName evidence="1">Uncharacterized protein</fullName>
    </submittedName>
</protein>
<dbReference type="AlphaFoldDB" id="A0A554LHF1"/>
<gene>
    <name evidence="1" type="ORF">CEN91_494</name>
</gene>
<organism evidence="1 2">
    <name type="scientific">Candidatus Berkelbacteria bacterium Licking1014_85</name>
    <dbReference type="NCBI Taxonomy" id="2017148"/>
    <lineage>
        <taxon>Bacteria</taxon>
        <taxon>Candidatus Berkelbacteria</taxon>
    </lineage>
</organism>
<dbReference type="EMBL" id="VMGI01000072">
    <property type="protein sequence ID" value="TSC92303.1"/>
    <property type="molecule type" value="Genomic_DNA"/>
</dbReference>
<evidence type="ECO:0000313" key="1">
    <source>
        <dbReference type="EMBL" id="TSC92303.1"/>
    </source>
</evidence>
<name>A0A554LHF1_9BACT</name>
<comment type="caution">
    <text evidence="1">The sequence shown here is derived from an EMBL/GenBank/DDBJ whole genome shotgun (WGS) entry which is preliminary data.</text>
</comment>
<sequence length="293" mass="32963">MPRGTGEQIINAFSAEDKDAALANIGAKLMFDEFGINPFLLSGDISEKTAASKLETYLQFKPGSWDTSAPNINSIPKFYVKDHENDPVISYLEFAKAFAIPLDGAKGPSGKTYTEKEMRDLETNRSKNYSEHFDMEQAINLRILELKSFPEILLNNPDSVKRMAEIDAPKANGGLGLKKDTTFKFLTQQITPDQYLDALEKVIINTEMINATEFAKTICNQNKDCQTQFVNAYNSLWTPWQANSDKKIEDWKPEDRKKFFNGLTIMFSIDLDAKANLPPGTSIIPLTSSFSFR</sequence>
<proteinExistence type="predicted"/>